<dbReference type="GO" id="GO:0015936">
    <property type="term" value="P:coenzyme A metabolic process"/>
    <property type="evidence" value="ECO:0007669"/>
    <property type="project" value="InterPro"/>
</dbReference>
<dbReference type="WBParaSite" id="HPBE_0000368601-mRNA-1">
    <property type="protein sequence ID" value="HPBE_0000368601-mRNA-1"/>
    <property type="gene ID" value="HPBE_0000368601"/>
</dbReference>
<dbReference type="PANTHER" id="PTHR10572:SF24">
    <property type="entry name" value="3-HYDROXY-3-METHYLGLUTARYL-COENZYME A REDUCTASE"/>
    <property type="match status" value="1"/>
</dbReference>
<protein>
    <submittedName>
        <fullName evidence="3">Mur_ligase_M domain-containing protein</fullName>
    </submittedName>
</protein>
<dbReference type="GO" id="GO:0005789">
    <property type="term" value="C:endoplasmic reticulum membrane"/>
    <property type="evidence" value="ECO:0007669"/>
    <property type="project" value="TreeGrafter"/>
</dbReference>
<evidence type="ECO:0000313" key="3">
    <source>
        <dbReference type="WBParaSite" id="HPBE_0000368601-mRNA-1"/>
    </source>
</evidence>
<sequence>LPADVVLSVFKTTPKQMAEVAKSKLQHGSDRAVCIGGNNAHAANIVAAVFLATGQVSFRREFDEPLFYLVTQLLVSDFTHRVKLHTDAR</sequence>
<dbReference type="SUPFAM" id="SSF56542">
    <property type="entry name" value="Substrate-binding domain of HMG-CoA reductase"/>
    <property type="match status" value="1"/>
</dbReference>
<comment type="pathway">
    <text evidence="1">Metabolic intermediate biosynthesis; (R)-mevalonate biosynthesis; (R)-mevalonate from acetyl-CoA: step 3/3.</text>
</comment>
<evidence type="ECO:0000256" key="1">
    <source>
        <dbReference type="ARBA" id="ARBA00005084"/>
    </source>
</evidence>
<name>A0A183FBZ4_HELPZ</name>
<dbReference type="PANTHER" id="PTHR10572">
    <property type="entry name" value="3-HYDROXY-3-METHYLGLUTARYL-COENZYME A REDUCTASE"/>
    <property type="match status" value="1"/>
</dbReference>
<dbReference type="InterPro" id="IPR002202">
    <property type="entry name" value="HMG_CoA_Rdtase"/>
</dbReference>
<accession>A0A183FBZ4</accession>
<proteinExistence type="predicted"/>
<dbReference type="Proteomes" id="UP000050761">
    <property type="component" value="Unassembled WGS sequence"/>
</dbReference>
<evidence type="ECO:0000313" key="2">
    <source>
        <dbReference type="Proteomes" id="UP000050761"/>
    </source>
</evidence>
<keyword evidence="2" id="KW-1185">Reference proteome</keyword>
<organism evidence="2 3">
    <name type="scientific">Heligmosomoides polygyrus</name>
    <name type="common">Parasitic roundworm</name>
    <dbReference type="NCBI Taxonomy" id="6339"/>
    <lineage>
        <taxon>Eukaryota</taxon>
        <taxon>Metazoa</taxon>
        <taxon>Ecdysozoa</taxon>
        <taxon>Nematoda</taxon>
        <taxon>Chromadorea</taxon>
        <taxon>Rhabditida</taxon>
        <taxon>Rhabditina</taxon>
        <taxon>Rhabditomorpha</taxon>
        <taxon>Strongyloidea</taxon>
        <taxon>Heligmosomidae</taxon>
        <taxon>Heligmosomoides</taxon>
    </lineage>
</organism>
<dbReference type="InterPro" id="IPR023074">
    <property type="entry name" value="HMG_CoA_Rdtase_cat_sf"/>
</dbReference>
<dbReference type="GO" id="GO:0016126">
    <property type="term" value="P:sterol biosynthetic process"/>
    <property type="evidence" value="ECO:0007669"/>
    <property type="project" value="TreeGrafter"/>
</dbReference>
<dbReference type="GO" id="GO:0008299">
    <property type="term" value="P:isoprenoid biosynthetic process"/>
    <property type="evidence" value="ECO:0007669"/>
    <property type="project" value="TreeGrafter"/>
</dbReference>
<dbReference type="AlphaFoldDB" id="A0A183FBZ4"/>
<dbReference type="Pfam" id="PF00368">
    <property type="entry name" value="HMG-CoA_red"/>
    <property type="match status" value="1"/>
</dbReference>
<dbReference type="GO" id="GO:0005778">
    <property type="term" value="C:peroxisomal membrane"/>
    <property type="evidence" value="ECO:0007669"/>
    <property type="project" value="TreeGrafter"/>
</dbReference>
<dbReference type="InterPro" id="IPR009029">
    <property type="entry name" value="HMG_CoA_Rdtase_sub-bd_dom_sf"/>
</dbReference>
<dbReference type="Gene3D" id="3.90.770.10">
    <property type="entry name" value="3-hydroxy-3-methylglutaryl-coenzyme A Reductase, Chain A, domain 2"/>
    <property type="match status" value="1"/>
</dbReference>
<dbReference type="PROSITE" id="PS50065">
    <property type="entry name" value="HMG_COA_REDUCTASE_4"/>
    <property type="match status" value="1"/>
</dbReference>
<reference evidence="3" key="1">
    <citation type="submission" date="2019-09" db="UniProtKB">
        <authorList>
            <consortium name="WormBaseParasite"/>
        </authorList>
    </citation>
    <scope>IDENTIFICATION</scope>
</reference>
<dbReference type="GO" id="GO:0004420">
    <property type="term" value="F:hydroxymethylglutaryl-CoA reductase (NADPH) activity"/>
    <property type="evidence" value="ECO:0007669"/>
    <property type="project" value="InterPro"/>
</dbReference>